<organism evidence="4 5">
    <name type="scientific">Dactylonectria macrodidyma</name>
    <dbReference type="NCBI Taxonomy" id="307937"/>
    <lineage>
        <taxon>Eukaryota</taxon>
        <taxon>Fungi</taxon>
        <taxon>Dikarya</taxon>
        <taxon>Ascomycota</taxon>
        <taxon>Pezizomycotina</taxon>
        <taxon>Sordariomycetes</taxon>
        <taxon>Hypocreomycetidae</taxon>
        <taxon>Hypocreales</taxon>
        <taxon>Nectriaceae</taxon>
        <taxon>Dactylonectria</taxon>
    </lineage>
</organism>
<dbReference type="PANTHER" id="PTHR43180:SF16">
    <property type="entry name" value="BACILYSIN BIOSYNTHESIS OXIDOREDUCTASE BACC"/>
    <property type="match status" value="1"/>
</dbReference>
<dbReference type="PROSITE" id="PS00061">
    <property type="entry name" value="ADH_SHORT"/>
    <property type="match status" value="1"/>
</dbReference>
<dbReference type="GO" id="GO:0016491">
    <property type="term" value="F:oxidoreductase activity"/>
    <property type="evidence" value="ECO:0007669"/>
    <property type="project" value="UniProtKB-KW"/>
</dbReference>
<dbReference type="SUPFAM" id="SSF51735">
    <property type="entry name" value="NAD(P)-binding Rossmann-fold domains"/>
    <property type="match status" value="1"/>
</dbReference>
<proteinExistence type="inferred from homology"/>
<dbReference type="PANTHER" id="PTHR43180">
    <property type="entry name" value="3-OXOACYL-(ACYL-CARRIER-PROTEIN) REDUCTASE (AFU_ORTHOLOGUE AFUA_6G11210)"/>
    <property type="match status" value="1"/>
</dbReference>
<dbReference type="AlphaFoldDB" id="A0A9P9FUF9"/>
<comment type="similarity">
    <text evidence="1">Belongs to the short-chain dehydrogenases/reductases (SDR) family.</text>
</comment>
<dbReference type="Pfam" id="PF00106">
    <property type="entry name" value="adh_short"/>
    <property type="match status" value="1"/>
</dbReference>
<name>A0A9P9FUF9_9HYPO</name>
<dbReference type="Gene3D" id="3.40.50.720">
    <property type="entry name" value="NAD(P)-binding Rossmann-like Domain"/>
    <property type="match status" value="1"/>
</dbReference>
<dbReference type="PRINTS" id="PR00081">
    <property type="entry name" value="GDHRDH"/>
</dbReference>
<keyword evidence="3" id="KW-0560">Oxidoreductase</keyword>
<evidence type="ECO:0000313" key="4">
    <source>
        <dbReference type="EMBL" id="KAH7176452.1"/>
    </source>
</evidence>
<reference evidence="4" key="1">
    <citation type="journal article" date="2021" name="Nat. Commun.">
        <title>Genetic determinants of endophytism in the Arabidopsis root mycobiome.</title>
        <authorList>
            <person name="Mesny F."/>
            <person name="Miyauchi S."/>
            <person name="Thiergart T."/>
            <person name="Pickel B."/>
            <person name="Atanasova L."/>
            <person name="Karlsson M."/>
            <person name="Huettel B."/>
            <person name="Barry K.W."/>
            <person name="Haridas S."/>
            <person name="Chen C."/>
            <person name="Bauer D."/>
            <person name="Andreopoulos W."/>
            <person name="Pangilinan J."/>
            <person name="LaButti K."/>
            <person name="Riley R."/>
            <person name="Lipzen A."/>
            <person name="Clum A."/>
            <person name="Drula E."/>
            <person name="Henrissat B."/>
            <person name="Kohler A."/>
            <person name="Grigoriev I.V."/>
            <person name="Martin F.M."/>
            <person name="Hacquard S."/>
        </authorList>
    </citation>
    <scope>NUCLEOTIDE SEQUENCE</scope>
    <source>
        <strain evidence="4">MPI-CAGE-AT-0147</strain>
    </source>
</reference>
<sequence length="356" mass="38425">MGDIQELIQQSAPVDVTKAYDDSTLKGKTVVMTGGAKGLGAHMVRRWASLGAHVVIGDVADKEGEQLVGELRRSYPESTFAYQRCDVTDWDSQVSLFDMAVRVSPSGAVDVVVPNAGIIQPDQASAFENPVPGPDGRLARPDTATLEVNIVGVVYTTHLALYHLPRNGTNTDKTPRDRCILLIGSVASLMPLAGQTHYAMSKHAVLGLFRTLRATASLRGVRVNMLAPYFVSQTHMMPPVREALFLSGNAGAASVADVIDAATRLVADEAVAGRALVIGPRMKPDGILGAEAEAEDMAVGDDEGDGQGRAVWECYAHDYDQVDPFVRRYLYLIHAVSSARGWLGVLGDIWRIFRRK</sequence>
<dbReference type="EMBL" id="JAGMUV010000001">
    <property type="protein sequence ID" value="KAH7176452.1"/>
    <property type="molecule type" value="Genomic_DNA"/>
</dbReference>
<gene>
    <name evidence="4" type="ORF">EDB81DRAFT_38324</name>
</gene>
<evidence type="ECO:0000256" key="1">
    <source>
        <dbReference type="ARBA" id="ARBA00006484"/>
    </source>
</evidence>
<keyword evidence="2" id="KW-0521">NADP</keyword>
<dbReference type="InterPro" id="IPR002347">
    <property type="entry name" value="SDR_fam"/>
</dbReference>
<dbReference type="Proteomes" id="UP000738349">
    <property type="component" value="Unassembled WGS sequence"/>
</dbReference>
<accession>A0A9P9FUF9</accession>
<evidence type="ECO:0000256" key="2">
    <source>
        <dbReference type="ARBA" id="ARBA00022857"/>
    </source>
</evidence>
<evidence type="ECO:0000313" key="5">
    <source>
        <dbReference type="Proteomes" id="UP000738349"/>
    </source>
</evidence>
<comment type="caution">
    <text evidence="4">The sequence shown here is derived from an EMBL/GenBank/DDBJ whole genome shotgun (WGS) entry which is preliminary data.</text>
</comment>
<dbReference type="InterPro" id="IPR036291">
    <property type="entry name" value="NAD(P)-bd_dom_sf"/>
</dbReference>
<protein>
    <recommendedName>
        <fullName evidence="6">5'-hydroxyaverantin dehydrogenase</fullName>
    </recommendedName>
</protein>
<evidence type="ECO:0008006" key="6">
    <source>
        <dbReference type="Google" id="ProtNLM"/>
    </source>
</evidence>
<evidence type="ECO:0000256" key="3">
    <source>
        <dbReference type="ARBA" id="ARBA00023002"/>
    </source>
</evidence>
<keyword evidence="5" id="KW-1185">Reference proteome</keyword>
<dbReference type="InterPro" id="IPR020904">
    <property type="entry name" value="Sc_DH/Rdtase_CS"/>
</dbReference>
<dbReference type="OrthoDB" id="498125at2759"/>